<feature type="compositionally biased region" description="Basic and acidic residues" evidence="1">
    <location>
        <begin position="12"/>
        <end position="29"/>
    </location>
</feature>
<dbReference type="OrthoDB" id="1708389at2759"/>
<dbReference type="PANTHER" id="PTHR38694:SF1">
    <property type="entry name" value="PEROXIN DOMAIN-CONTAINING PROTEIN"/>
    <property type="match status" value="1"/>
</dbReference>
<evidence type="ECO:0000313" key="4">
    <source>
        <dbReference type="Proteomes" id="UP000799302"/>
    </source>
</evidence>
<accession>A0A6A6U1E9</accession>
<keyword evidence="2" id="KW-0812">Transmembrane</keyword>
<gene>
    <name evidence="3" type="ORF">BT63DRAFT_377612</name>
</gene>
<evidence type="ECO:0000313" key="3">
    <source>
        <dbReference type="EMBL" id="KAF2665431.1"/>
    </source>
</evidence>
<feature type="region of interest" description="Disordered" evidence="1">
    <location>
        <begin position="429"/>
        <end position="464"/>
    </location>
</feature>
<sequence>MIQDILPIPESTDPHKKEVAHGMHEEPTESHSIAMAEPDERGTIQSEAIHGQEVVDLGWNEDAKNISNPLIGGVKNEDLWILVRRFNKQMFHLKETKAQVSGGLDLNAVDDEEFSPDKLRSHLERFYMTVIVGFVSAFNHIARLRSWRETRRTSIFAGVYFVAWILDLLMPILSVVMIVLIVSPEARKTMFPPAPLALVNKKTGGVQKPKAGVLGSHDSITGAPENMKGEAVEQEASNFVTSIASIALASTTGKHPQGEPDFESDSTPGDSVPDPSALATGAATAKEASGGVNGALSHDKTKVPMQTAMWDKMRPFMHAVGGICDTWERFGNALSPTAPYDRSIYQLRLAGLVLPLVLVSYITTPYMIIKGIGFGAGFGFFGDPIMTPAINWLNNKFPNWQKILEPRNTILKGVPNDAQLTLTLLRVGENAHSPLPPPPKPEGPPPDQPAELNDDHLRSVGGDWPLNATKEELDLAIAKQPGVAEETSGADVQASAETKHGKKGSRILGLFKSTAKTAVRTAIGTDSLKAKVGSTPAKNRLGVVPSRKENLLSGPVDFKCRFKGHRGHAYITWDGFTPLLAFSTDKKIAELGTVERDEGELNPDWKIDITQVAELRKVGGYGWKAKLVVGWALDREVADALEIVCRDGSQTLLTAIPLRDELFNRACAMGGQKWESM</sequence>
<organism evidence="3 4">
    <name type="scientific">Microthyrium microscopicum</name>
    <dbReference type="NCBI Taxonomy" id="703497"/>
    <lineage>
        <taxon>Eukaryota</taxon>
        <taxon>Fungi</taxon>
        <taxon>Dikarya</taxon>
        <taxon>Ascomycota</taxon>
        <taxon>Pezizomycotina</taxon>
        <taxon>Dothideomycetes</taxon>
        <taxon>Dothideomycetes incertae sedis</taxon>
        <taxon>Microthyriales</taxon>
        <taxon>Microthyriaceae</taxon>
        <taxon>Microthyrium</taxon>
    </lineage>
</organism>
<feature type="region of interest" description="Disordered" evidence="1">
    <location>
        <begin position="1"/>
        <end position="30"/>
    </location>
</feature>
<dbReference type="Pfam" id="PF11696">
    <property type="entry name" value="DUF3292"/>
    <property type="match status" value="1"/>
</dbReference>
<evidence type="ECO:0000256" key="1">
    <source>
        <dbReference type="SAM" id="MobiDB-lite"/>
    </source>
</evidence>
<name>A0A6A6U1E9_9PEZI</name>
<keyword evidence="4" id="KW-1185">Reference proteome</keyword>
<dbReference type="Proteomes" id="UP000799302">
    <property type="component" value="Unassembled WGS sequence"/>
</dbReference>
<protein>
    <submittedName>
        <fullName evidence="3">Uncharacterized protein</fullName>
    </submittedName>
</protein>
<dbReference type="InterPro" id="IPR021709">
    <property type="entry name" value="DUF3292"/>
</dbReference>
<dbReference type="AlphaFoldDB" id="A0A6A6U1E9"/>
<feature type="transmembrane region" description="Helical" evidence="2">
    <location>
        <begin position="154"/>
        <end position="182"/>
    </location>
</feature>
<feature type="compositionally biased region" description="Pro residues" evidence="1">
    <location>
        <begin position="434"/>
        <end position="448"/>
    </location>
</feature>
<keyword evidence="2" id="KW-1133">Transmembrane helix</keyword>
<feature type="transmembrane region" description="Helical" evidence="2">
    <location>
        <begin position="349"/>
        <end position="368"/>
    </location>
</feature>
<reference evidence="3" key="1">
    <citation type="journal article" date="2020" name="Stud. Mycol.">
        <title>101 Dothideomycetes genomes: a test case for predicting lifestyles and emergence of pathogens.</title>
        <authorList>
            <person name="Haridas S."/>
            <person name="Albert R."/>
            <person name="Binder M."/>
            <person name="Bloem J."/>
            <person name="Labutti K."/>
            <person name="Salamov A."/>
            <person name="Andreopoulos B."/>
            <person name="Baker S."/>
            <person name="Barry K."/>
            <person name="Bills G."/>
            <person name="Bluhm B."/>
            <person name="Cannon C."/>
            <person name="Castanera R."/>
            <person name="Culley D."/>
            <person name="Daum C."/>
            <person name="Ezra D."/>
            <person name="Gonzalez J."/>
            <person name="Henrissat B."/>
            <person name="Kuo A."/>
            <person name="Liang C."/>
            <person name="Lipzen A."/>
            <person name="Lutzoni F."/>
            <person name="Magnuson J."/>
            <person name="Mondo S."/>
            <person name="Nolan M."/>
            <person name="Ohm R."/>
            <person name="Pangilinan J."/>
            <person name="Park H.-J."/>
            <person name="Ramirez L."/>
            <person name="Alfaro M."/>
            <person name="Sun H."/>
            <person name="Tritt A."/>
            <person name="Yoshinaga Y."/>
            <person name="Zwiers L.-H."/>
            <person name="Turgeon B."/>
            <person name="Goodwin S."/>
            <person name="Spatafora J."/>
            <person name="Crous P."/>
            <person name="Grigoriev I."/>
        </authorList>
    </citation>
    <scope>NUCLEOTIDE SEQUENCE</scope>
    <source>
        <strain evidence="3">CBS 115976</strain>
    </source>
</reference>
<proteinExistence type="predicted"/>
<evidence type="ECO:0000256" key="2">
    <source>
        <dbReference type="SAM" id="Phobius"/>
    </source>
</evidence>
<keyword evidence="2" id="KW-0472">Membrane</keyword>
<dbReference type="EMBL" id="MU004240">
    <property type="protein sequence ID" value="KAF2665431.1"/>
    <property type="molecule type" value="Genomic_DNA"/>
</dbReference>
<feature type="region of interest" description="Disordered" evidence="1">
    <location>
        <begin position="251"/>
        <end position="284"/>
    </location>
</feature>
<dbReference type="PANTHER" id="PTHR38694">
    <property type="entry name" value="CONSERVED EXPRESSED PROTEIN"/>
    <property type="match status" value="1"/>
</dbReference>